<proteinExistence type="predicted"/>
<organism evidence="1 2">
    <name type="scientific">Rhizobium ruizarguesonis</name>
    <dbReference type="NCBI Taxonomy" id="2081791"/>
    <lineage>
        <taxon>Bacteria</taxon>
        <taxon>Pseudomonadati</taxon>
        <taxon>Pseudomonadota</taxon>
        <taxon>Alphaproteobacteria</taxon>
        <taxon>Hyphomicrobiales</taxon>
        <taxon>Rhizobiaceae</taxon>
        <taxon>Rhizobium/Agrobacterium group</taxon>
        <taxon>Rhizobium</taxon>
    </lineage>
</organism>
<evidence type="ECO:0000313" key="2">
    <source>
        <dbReference type="Proteomes" id="UP000078465"/>
    </source>
</evidence>
<protein>
    <submittedName>
        <fullName evidence="1">Uncharacterized protein</fullName>
    </submittedName>
</protein>
<sequence length="73" mass="8019">MGKGWNFALKAARHAHLVTVPACGGYQQRVHAMIEGCDKSPWLRTLSQQNTRRRDAFCYSGGVTTLPVSAPAF</sequence>
<gene>
    <name evidence="1" type="ORF">A4U53_005500</name>
</gene>
<geneLocation type="plasmid" evidence="1 2">
    <name>unnamed2</name>
</geneLocation>
<reference evidence="1" key="1">
    <citation type="submission" date="2024-10" db="EMBL/GenBank/DDBJ databases">
        <title>Strain of Rhizobium-related bacteria isolated fromm roots of Vavilovia formosa.</title>
        <authorList>
            <person name="Kimeklis A."/>
            <person name="Afonin A."/>
        </authorList>
    </citation>
    <scope>NUCLEOTIDE SEQUENCE</scope>
    <source>
        <strain evidence="1">Vaf-46</strain>
    </source>
</reference>
<keyword evidence="1" id="KW-0614">Plasmid</keyword>
<dbReference type="Proteomes" id="UP000078465">
    <property type="component" value="Plasmid unnamed2"/>
</dbReference>
<evidence type="ECO:0000313" key="1">
    <source>
        <dbReference type="EMBL" id="XKM38934.1"/>
    </source>
</evidence>
<dbReference type="EMBL" id="CP171852">
    <property type="protein sequence ID" value="XKM38934.1"/>
    <property type="molecule type" value="Genomic_DNA"/>
</dbReference>
<name>A0ACD5EIG4_9HYPH</name>
<accession>A0ACD5EIG4</accession>